<proteinExistence type="inferred from homology"/>
<dbReference type="PANTHER" id="PTHR10422:SF18">
    <property type="entry name" value="CYTOCHROME C OXIDASE SUBUNIT 1"/>
    <property type="match status" value="1"/>
</dbReference>
<feature type="transmembrane region" description="Helical" evidence="6">
    <location>
        <begin position="71"/>
        <end position="100"/>
    </location>
</feature>
<feature type="transmembrane region" description="Helical" evidence="6">
    <location>
        <begin position="471"/>
        <end position="492"/>
    </location>
</feature>
<keyword evidence="3 6" id="KW-1133">Transmembrane helix</keyword>
<evidence type="ECO:0000256" key="2">
    <source>
        <dbReference type="ARBA" id="ARBA00022692"/>
    </source>
</evidence>
<feature type="transmembrane region" description="Helical" evidence="6">
    <location>
        <begin position="112"/>
        <end position="131"/>
    </location>
</feature>
<evidence type="ECO:0000313" key="8">
    <source>
        <dbReference type="EMBL" id="AWR93236.1"/>
    </source>
</evidence>
<feature type="domain" description="Cytochrome oxidase subunit I profile" evidence="7">
    <location>
        <begin position="33"/>
        <end position="484"/>
    </location>
</feature>
<dbReference type="SUPFAM" id="SSF81442">
    <property type="entry name" value="Cytochrome c oxidase subunit I-like"/>
    <property type="match status" value="1"/>
</dbReference>
<evidence type="ECO:0000256" key="6">
    <source>
        <dbReference type="SAM" id="Phobius"/>
    </source>
</evidence>
<comment type="subcellular location">
    <subcellularLocation>
        <location evidence="1">Membrane</location>
        <topology evidence="1">Multi-pass membrane protein</topology>
    </subcellularLocation>
</comment>
<name>A0A2U9IB33_9CREN</name>
<feature type="transmembrane region" description="Helical" evidence="6">
    <location>
        <begin position="163"/>
        <end position="184"/>
    </location>
</feature>
<feature type="transmembrane region" description="Helical" evidence="6">
    <location>
        <begin position="196"/>
        <end position="219"/>
    </location>
</feature>
<reference evidence="8 9" key="1">
    <citation type="submission" date="2018-05" db="EMBL/GenBank/DDBJ databases">
        <title>Complete Genome Sequences of Extremely Thermoacidophilic, Metal-Mobilizing Type-Strain Members of the Archaeal Family Sulfolobaceae: Acidianus brierleyi DSM-1651T, Acidianus sulfidivorans DSM-18786T, Metallosphaera hakonensis DSM-7519T, and Metallosphaera prunae DSM-10039T.</title>
        <authorList>
            <person name="Counts J.A."/>
            <person name="Kelly R.M."/>
        </authorList>
    </citation>
    <scope>NUCLEOTIDE SEQUENCE [LARGE SCALE GENOMIC DNA]</scope>
    <source>
        <strain evidence="8 9">DSM 1651</strain>
    </source>
</reference>
<evidence type="ECO:0000256" key="3">
    <source>
        <dbReference type="ARBA" id="ARBA00022989"/>
    </source>
</evidence>
<gene>
    <name evidence="8" type="ORF">DFR85_00035</name>
</gene>
<dbReference type="AlphaFoldDB" id="A0A2U9IB33"/>
<keyword evidence="5" id="KW-0679">Respiratory chain</keyword>
<dbReference type="PANTHER" id="PTHR10422">
    <property type="entry name" value="CYTOCHROME C OXIDASE SUBUNIT 1"/>
    <property type="match status" value="1"/>
</dbReference>
<feature type="transmembrane region" description="Helical" evidence="6">
    <location>
        <begin position="30"/>
        <end position="51"/>
    </location>
</feature>
<dbReference type="OrthoDB" id="33297at2157"/>
<dbReference type="Pfam" id="PF00115">
    <property type="entry name" value="COX1"/>
    <property type="match status" value="1"/>
</dbReference>
<dbReference type="GeneID" id="36830497"/>
<evidence type="ECO:0000313" key="9">
    <source>
        <dbReference type="Proteomes" id="UP000248044"/>
    </source>
</evidence>
<dbReference type="GO" id="GO:0020037">
    <property type="term" value="F:heme binding"/>
    <property type="evidence" value="ECO:0007669"/>
    <property type="project" value="InterPro"/>
</dbReference>
<dbReference type="PROSITE" id="PS00077">
    <property type="entry name" value="COX1_CUB"/>
    <property type="match status" value="1"/>
</dbReference>
<keyword evidence="5" id="KW-0813">Transport</keyword>
<keyword evidence="5" id="KW-0479">Metal-binding</keyword>
<organism evidence="8 9">
    <name type="scientific">Acidianus brierleyi</name>
    <dbReference type="NCBI Taxonomy" id="41673"/>
    <lineage>
        <taxon>Archaea</taxon>
        <taxon>Thermoproteota</taxon>
        <taxon>Thermoprotei</taxon>
        <taxon>Sulfolobales</taxon>
        <taxon>Sulfolobaceae</taxon>
        <taxon>Acidianus</taxon>
    </lineage>
</organism>
<comment type="similarity">
    <text evidence="5">Belongs to the heme-copper respiratory oxidase family.</text>
</comment>
<dbReference type="GO" id="GO:0016020">
    <property type="term" value="C:membrane"/>
    <property type="evidence" value="ECO:0007669"/>
    <property type="project" value="UniProtKB-SubCell"/>
</dbReference>
<accession>A0A2U9IB33</accession>
<keyword evidence="5" id="KW-0349">Heme</keyword>
<dbReference type="InterPro" id="IPR023615">
    <property type="entry name" value="Cyt_c_Oxase_su1_BS"/>
</dbReference>
<keyword evidence="5" id="KW-0408">Iron</keyword>
<evidence type="ECO:0000256" key="5">
    <source>
        <dbReference type="RuleBase" id="RU000370"/>
    </source>
</evidence>
<keyword evidence="4 6" id="KW-0472">Membrane</keyword>
<dbReference type="InterPro" id="IPR036927">
    <property type="entry name" value="Cyt_c_oxase-like_su1_sf"/>
</dbReference>
<dbReference type="GO" id="GO:0022904">
    <property type="term" value="P:respiratory electron transport chain"/>
    <property type="evidence" value="ECO:0007669"/>
    <property type="project" value="TreeGrafter"/>
</dbReference>
<dbReference type="GO" id="GO:0009060">
    <property type="term" value="P:aerobic respiration"/>
    <property type="evidence" value="ECO:0007669"/>
    <property type="project" value="InterPro"/>
</dbReference>
<feature type="transmembrane region" description="Helical" evidence="6">
    <location>
        <begin position="387"/>
        <end position="408"/>
    </location>
</feature>
<keyword evidence="5" id="KW-0249">Electron transport</keyword>
<dbReference type="PRINTS" id="PR01165">
    <property type="entry name" value="CYCOXIDASEI"/>
</dbReference>
<dbReference type="Proteomes" id="UP000248044">
    <property type="component" value="Chromosome"/>
</dbReference>
<feature type="transmembrane region" description="Helical" evidence="6">
    <location>
        <begin position="429"/>
        <end position="451"/>
    </location>
</feature>
<dbReference type="RefSeq" id="WP_110269121.1">
    <property type="nucleotide sequence ID" value="NZ_CP029289.2"/>
</dbReference>
<dbReference type="InterPro" id="IPR023616">
    <property type="entry name" value="Cyt_c_oxase-like_su1_dom"/>
</dbReference>
<dbReference type="NCBIfam" id="NF041075">
    <property type="entry name" value="quin_ox_SoxB"/>
    <property type="match status" value="1"/>
</dbReference>
<feature type="transmembrane region" description="Helical" evidence="6">
    <location>
        <begin position="312"/>
        <end position="336"/>
    </location>
</feature>
<dbReference type="InterPro" id="IPR053628">
    <property type="entry name" value="Heme-copper_oxidase_sub1"/>
</dbReference>
<dbReference type="InterPro" id="IPR000883">
    <property type="entry name" value="Cyt_C_Oxase_1"/>
</dbReference>
<feature type="transmembrane region" description="Helical" evidence="6">
    <location>
        <begin position="281"/>
        <end position="300"/>
    </location>
</feature>
<dbReference type="GO" id="GO:0004129">
    <property type="term" value="F:cytochrome-c oxidase activity"/>
    <property type="evidence" value="ECO:0007669"/>
    <property type="project" value="InterPro"/>
</dbReference>
<evidence type="ECO:0000256" key="1">
    <source>
        <dbReference type="ARBA" id="ARBA00004141"/>
    </source>
</evidence>
<feature type="transmembrane region" description="Helical" evidence="6">
    <location>
        <begin position="348"/>
        <end position="367"/>
    </location>
</feature>
<keyword evidence="2 5" id="KW-0812">Transmembrane</keyword>
<feature type="transmembrane region" description="Helical" evidence="6">
    <location>
        <begin position="239"/>
        <end position="269"/>
    </location>
</feature>
<sequence length="564" mass="62732">MNYKNIIKNIINYIKDFINKASKVANPKDTIGIVWLYLIGAVAWLIVLGTAAMNMRTYLVYDQNSPAVGPIYYMMLTIHGWSAMLGLVPDAALGIIAFSMYKSGLSVVHRKLVTSMFWISNLGLVFALFGGPDMGWYMYPPLAIEDNSLFQAFRIYHGAMMGAGYLALAFNSACGAIAALTFVIDAYLTKPKDKKINIFAAYGVAFSLIIALTLPALTASELWYVLAIWLPTLVKVNPLLWVILFWFYGHPVVYYVPFPLFGALYYYIPIYAKRSLFSEKWARWNIFLLAIGSMLIWVHHLQTFPLPVDLRAWITVSTLVLASGSGLTVLNLGLTILTSKGYDYKDPLGMTFLIALIGFIIGGVQALPLPINIINGVVHNTYYVVGHFHLVIWTLILVGFTGVFVDLLKSTNPNLNFSAKAKKIMLMGVLWWTVPFVGVGYTMTIAGYLGLLRREIAYPPMFSSYMQLMSFLAEVGIPGLVLTISTAIAEYVRTSRPTGISITVPSMPGSMAYVNSNEKLVKQVTYANQIKSNINNFILNKTNYKSNDLINLKDNMRRTNIGGG</sequence>
<dbReference type="Gene3D" id="1.20.210.10">
    <property type="entry name" value="Cytochrome c oxidase-like, subunit I domain"/>
    <property type="match status" value="1"/>
</dbReference>
<evidence type="ECO:0000259" key="7">
    <source>
        <dbReference type="PROSITE" id="PS50855"/>
    </source>
</evidence>
<keyword evidence="9" id="KW-1185">Reference proteome</keyword>
<dbReference type="CDD" id="cd00919">
    <property type="entry name" value="Heme_Cu_Oxidase_I"/>
    <property type="match status" value="1"/>
</dbReference>
<dbReference type="PROSITE" id="PS50855">
    <property type="entry name" value="COX1"/>
    <property type="match status" value="1"/>
</dbReference>
<protein>
    <submittedName>
        <fullName evidence="8">Cytochrome B6</fullName>
    </submittedName>
</protein>
<dbReference type="KEGG" id="abri:DFR85_00035"/>
<dbReference type="EMBL" id="CP029289">
    <property type="protein sequence ID" value="AWR93236.1"/>
    <property type="molecule type" value="Genomic_DNA"/>
</dbReference>
<evidence type="ECO:0000256" key="4">
    <source>
        <dbReference type="ARBA" id="ARBA00023136"/>
    </source>
</evidence>
<dbReference type="GO" id="GO:0015990">
    <property type="term" value="P:electron transport coupled proton transport"/>
    <property type="evidence" value="ECO:0007669"/>
    <property type="project" value="TreeGrafter"/>
</dbReference>